<comment type="caution">
    <text evidence="2">The sequence shown here is derived from an EMBL/GenBank/DDBJ whole genome shotgun (WGS) entry which is preliminary data.</text>
</comment>
<dbReference type="PANTHER" id="PTHR10724">
    <property type="entry name" value="30S RIBOSOMAL PROTEIN S1"/>
    <property type="match status" value="1"/>
</dbReference>
<organism evidence="2 3">
    <name type="scientific">Mycoplasmopsis mustelae</name>
    <dbReference type="NCBI Taxonomy" id="171289"/>
    <lineage>
        <taxon>Bacteria</taxon>
        <taxon>Bacillati</taxon>
        <taxon>Mycoplasmatota</taxon>
        <taxon>Mycoplasmoidales</taxon>
        <taxon>Metamycoplasmataceae</taxon>
        <taxon>Mycoplasmopsis</taxon>
    </lineage>
</organism>
<dbReference type="Gene3D" id="2.40.50.140">
    <property type="entry name" value="Nucleic acid-binding proteins"/>
    <property type="match status" value="1"/>
</dbReference>
<dbReference type="InterPro" id="IPR012340">
    <property type="entry name" value="NA-bd_OB-fold"/>
</dbReference>
<evidence type="ECO:0000313" key="2">
    <source>
        <dbReference type="EMBL" id="TDV23260.1"/>
    </source>
</evidence>
<sequence length="707" mass="81399">MNQKIITLLSQKLNIKNQQVQIVLDLLSQGSSIPFISRYRKDATGGLNEEQVFEIQKLYKYNQELQERKKTILDILKEKELLTEQLQETILKTTTKSNLEAIYEPFKVGKITKATEAIALGLQPLAQTILNNKNPKFNVFIEAKKYFNEKVTNVKFAIQQANFIIAQIISQDVKVREFVKESIYKYATLQTKQKKKVEDLNENFSNYYDFNKPIKFIKNHNILAINRGIKLNILSLNFNYNIQPLINTILYQYDHKKINIKNLILPVEDSLKRLILPSIEREIFNELFDKAQHSAIEVFATSLEKLLKAPATYGHTILAIDPAFVSGCKLAVLNSNSEVLFIDKIFPNAPLFKIIQAQTTLIKIFQKFPEIDIIVIGNGTASRETELFIADFIQKQKLNVKWAIVSEVGASVYSTSKIAQEEFPNLSVEERSAVNIGRKFLDPLNELVKINPKSIGVGQYQHDVNQRELEEKLKYKVDKVVNETGVDLNSATKSILTYVSGLNNKIVEKILEYRKLVGNFTNRNELKKVKGLGEKTFEQSIGFLRIFNSENFLDKTFIHPESYQLANYIIAKYHFQPKETGIKISETIKKELFNEFSDKKYEIELILNALENPIKNFDKNKSGFLIKDKILEIQDLQPGFKLQGTIENITDFGLFVYIGLKKHLFIHLNDAKLENQSIFEKYYVGMIIDLEILNIDSNRNRINGKVI</sequence>
<dbReference type="Pfam" id="PF16921">
    <property type="entry name" value="Tex_YqgF"/>
    <property type="match status" value="1"/>
</dbReference>
<dbReference type="InterPro" id="IPR006641">
    <property type="entry name" value="YqgF/RNaseH-like_dom"/>
</dbReference>
<dbReference type="InterPro" id="IPR032639">
    <property type="entry name" value="Tex_YqgF"/>
</dbReference>
<name>A0A4R7UDE8_9BACT</name>
<dbReference type="GO" id="GO:0003729">
    <property type="term" value="F:mRNA binding"/>
    <property type="evidence" value="ECO:0007669"/>
    <property type="project" value="TreeGrafter"/>
</dbReference>
<gene>
    <name evidence="2" type="ORF">BCF59_0606</name>
</gene>
<dbReference type="Pfam" id="PF00575">
    <property type="entry name" value="S1"/>
    <property type="match status" value="1"/>
</dbReference>
<dbReference type="PROSITE" id="PS50126">
    <property type="entry name" value="S1"/>
    <property type="match status" value="1"/>
</dbReference>
<dbReference type="InterPro" id="IPR050437">
    <property type="entry name" value="Ribos_protein_bS1-like"/>
</dbReference>
<dbReference type="InterPro" id="IPR012337">
    <property type="entry name" value="RNaseH-like_sf"/>
</dbReference>
<dbReference type="Pfam" id="PF22706">
    <property type="entry name" value="Tex_central_region"/>
    <property type="match status" value="1"/>
</dbReference>
<dbReference type="SUPFAM" id="SSF158832">
    <property type="entry name" value="Tex N-terminal region-like"/>
    <property type="match status" value="1"/>
</dbReference>
<dbReference type="SUPFAM" id="SSF47781">
    <property type="entry name" value="RuvA domain 2-like"/>
    <property type="match status" value="2"/>
</dbReference>
<dbReference type="InterPro" id="IPR018974">
    <property type="entry name" value="Tex-like_N"/>
</dbReference>
<dbReference type="SMART" id="SM00732">
    <property type="entry name" value="YqgFc"/>
    <property type="match status" value="1"/>
</dbReference>
<dbReference type="InterPro" id="IPR037027">
    <property type="entry name" value="YqgF/RNaseH-like_dom_sf"/>
</dbReference>
<dbReference type="FunFam" id="3.30.420.140:FF:000001">
    <property type="entry name" value="RNA-binding transcriptional accessory protein"/>
    <property type="match status" value="1"/>
</dbReference>
<evidence type="ECO:0000313" key="3">
    <source>
        <dbReference type="Proteomes" id="UP000295757"/>
    </source>
</evidence>
<evidence type="ECO:0000259" key="1">
    <source>
        <dbReference type="PROSITE" id="PS50126"/>
    </source>
</evidence>
<dbReference type="Gene3D" id="1.10.3500.10">
    <property type="entry name" value="Tex N-terminal region-like"/>
    <property type="match status" value="1"/>
</dbReference>
<dbReference type="SMART" id="SM00316">
    <property type="entry name" value="S1"/>
    <property type="match status" value="1"/>
</dbReference>
<dbReference type="InterPro" id="IPR023323">
    <property type="entry name" value="Tex-like_dom_sf"/>
</dbReference>
<dbReference type="GO" id="GO:0003735">
    <property type="term" value="F:structural constituent of ribosome"/>
    <property type="evidence" value="ECO:0007669"/>
    <property type="project" value="TreeGrafter"/>
</dbReference>
<dbReference type="InterPro" id="IPR055179">
    <property type="entry name" value="Tex-like_central_region"/>
</dbReference>
<protein>
    <recommendedName>
        <fullName evidence="1">S1 motif domain-containing protein</fullName>
    </recommendedName>
</protein>
<dbReference type="Gene3D" id="1.10.150.310">
    <property type="entry name" value="Tex RuvX-like domain-like"/>
    <property type="match status" value="1"/>
</dbReference>
<proteinExistence type="predicted"/>
<dbReference type="Pfam" id="PF17674">
    <property type="entry name" value="HHH_9"/>
    <property type="match status" value="1"/>
</dbReference>
<dbReference type="RefSeq" id="WP_134111082.1">
    <property type="nucleotide sequence ID" value="NZ_SOCN01000003.1"/>
</dbReference>
<dbReference type="OrthoDB" id="9804714at2"/>
<dbReference type="SUPFAM" id="SSF50249">
    <property type="entry name" value="Nucleic acid-binding proteins"/>
    <property type="match status" value="1"/>
</dbReference>
<accession>A0A4R7UDE8</accession>
<dbReference type="InterPro" id="IPR041692">
    <property type="entry name" value="HHH_9"/>
</dbReference>
<keyword evidence="3" id="KW-1185">Reference proteome</keyword>
<dbReference type="GO" id="GO:0006412">
    <property type="term" value="P:translation"/>
    <property type="evidence" value="ECO:0007669"/>
    <property type="project" value="TreeGrafter"/>
</dbReference>
<dbReference type="Proteomes" id="UP000295757">
    <property type="component" value="Unassembled WGS sequence"/>
</dbReference>
<feature type="domain" description="S1 motif" evidence="1">
    <location>
        <begin position="639"/>
        <end position="707"/>
    </location>
</feature>
<dbReference type="AlphaFoldDB" id="A0A4R7UDE8"/>
<dbReference type="InterPro" id="IPR003029">
    <property type="entry name" value="S1_domain"/>
</dbReference>
<dbReference type="Gene3D" id="3.30.420.140">
    <property type="entry name" value="YqgF/RNase H-like domain"/>
    <property type="match status" value="1"/>
</dbReference>
<dbReference type="EMBL" id="SOCN01000003">
    <property type="protein sequence ID" value="TDV23260.1"/>
    <property type="molecule type" value="Genomic_DNA"/>
</dbReference>
<dbReference type="InterPro" id="IPR010994">
    <property type="entry name" value="RuvA_2-like"/>
</dbReference>
<reference evidence="2 3" key="1">
    <citation type="submission" date="2019-03" db="EMBL/GenBank/DDBJ databases">
        <title>Genomic Encyclopedia of Archaeal and Bacterial Type Strains, Phase II (KMG-II): from individual species to whole genera.</title>
        <authorList>
            <person name="Goeker M."/>
        </authorList>
    </citation>
    <scope>NUCLEOTIDE SEQUENCE [LARGE SCALE GENOMIC DNA]</scope>
    <source>
        <strain evidence="2 3">ATCC 35214</strain>
    </source>
</reference>
<dbReference type="GO" id="GO:0006139">
    <property type="term" value="P:nucleobase-containing compound metabolic process"/>
    <property type="evidence" value="ECO:0007669"/>
    <property type="project" value="InterPro"/>
</dbReference>
<dbReference type="FunFam" id="1.10.10.650:FF:000001">
    <property type="entry name" value="S1 RNA-binding domain 1"/>
    <property type="match status" value="1"/>
</dbReference>
<dbReference type="Pfam" id="PF12836">
    <property type="entry name" value="HHH_3"/>
    <property type="match status" value="1"/>
</dbReference>
<dbReference type="Gene3D" id="1.10.10.650">
    <property type="entry name" value="RuvA domain 2-like"/>
    <property type="match status" value="1"/>
</dbReference>
<dbReference type="InterPro" id="IPR023319">
    <property type="entry name" value="Tex-like_HTH_dom_sf"/>
</dbReference>
<dbReference type="SUPFAM" id="SSF53098">
    <property type="entry name" value="Ribonuclease H-like"/>
    <property type="match status" value="1"/>
</dbReference>
<dbReference type="Pfam" id="PF09371">
    <property type="entry name" value="Tex_N"/>
    <property type="match status" value="1"/>
</dbReference>
<dbReference type="PANTHER" id="PTHR10724:SF10">
    <property type="entry name" value="S1 RNA-BINDING DOMAIN-CONTAINING PROTEIN 1"/>
    <property type="match status" value="1"/>
</dbReference>